<reference evidence="2" key="1">
    <citation type="submission" date="2021-04" db="EMBL/GenBank/DDBJ databases">
        <title>The complete genome sequence of Caulobacter sp. S6.</title>
        <authorList>
            <person name="Tang Y."/>
            <person name="Ouyang W."/>
            <person name="Liu Q."/>
            <person name="Huang B."/>
            <person name="Guo Z."/>
            <person name="Lei P."/>
        </authorList>
    </citation>
    <scope>NUCLEOTIDE SEQUENCE</scope>
    <source>
        <strain evidence="2">S6</strain>
    </source>
</reference>
<organism evidence="2 3">
    <name type="scientific">Phenylobacterium montanum</name>
    <dbReference type="NCBI Taxonomy" id="2823693"/>
    <lineage>
        <taxon>Bacteria</taxon>
        <taxon>Pseudomonadati</taxon>
        <taxon>Pseudomonadota</taxon>
        <taxon>Alphaproteobacteria</taxon>
        <taxon>Caulobacterales</taxon>
        <taxon>Caulobacteraceae</taxon>
        <taxon>Phenylobacterium</taxon>
    </lineage>
</organism>
<protein>
    <submittedName>
        <fullName evidence="2">Cell division protein</fullName>
    </submittedName>
</protein>
<feature type="transmembrane region" description="Helical" evidence="1">
    <location>
        <begin position="12"/>
        <end position="35"/>
    </location>
</feature>
<dbReference type="AlphaFoldDB" id="A0A975FYG2"/>
<name>A0A975FYG2_9CAUL</name>
<evidence type="ECO:0000313" key="3">
    <source>
        <dbReference type="Proteomes" id="UP000676409"/>
    </source>
</evidence>
<keyword evidence="1" id="KW-0812">Transmembrane</keyword>
<gene>
    <name evidence="2" type="ORF">KCG34_22285</name>
</gene>
<keyword evidence="2" id="KW-0132">Cell division</keyword>
<sequence length="155" mass="16319">MNPFSLLNRRVRGFLVIELVATALLTVTVLAVYLAKTGAGDKRDDIVRVEQQIDAETAQIRLLRAEVAAEERPDRLEALASQYLGMQPVTAKHEIDAEALADIAQLGRAAADAKLKVAAATPHVAPVAAPAPAAAPTLQHAAFVTGGEPAAKAQR</sequence>
<evidence type="ECO:0000313" key="2">
    <source>
        <dbReference type="EMBL" id="QUD87740.1"/>
    </source>
</evidence>
<keyword evidence="1" id="KW-1133">Transmembrane helix</keyword>
<dbReference type="EMBL" id="CP073078">
    <property type="protein sequence ID" value="QUD87740.1"/>
    <property type="molecule type" value="Genomic_DNA"/>
</dbReference>
<accession>A0A975FYG2</accession>
<evidence type="ECO:0000256" key="1">
    <source>
        <dbReference type="SAM" id="Phobius"/>
    </source>
</evidence>
<dbReference type="KEGG" id="caul:KCG34_22285"/>
<dbReference type="Proteomes" id="UP000676409">
    <property type="component" value="Chromosome"/>
</dbReference>
<dbReference type="RefSeq" id="WP_211937790.1">
    <property type="nucleotide sequence ID" value="NZ_CP073078.1"/>
</dbReference>
<keyword evidence="2" id="KW-0131">Cell cycle</keyword>
<keyword evidence="3" id="KW-1185">Reference proteome</keyword>
<proteinExistence type="predicted"/>
<dbReference type="GO" id="GO:0051301">
    <property type="term" value="P:cell division"/>
    <property type="evidence" value="ECO:0007669"/>
    <property type="project" value="UniProtKB-KW"/>
</dbReference>
<keyword evidence="1" id="KW-0472">Membrane</keyword>